<dbReference type="GO" id="GO:0009001">
    <property type="term" value="F:serine O-acetyltransferase activity"/>
    <property type="evidence" value="ECO:0007669"/>
    <property type="project" value="InterPro"/>
</dbReference>
<dbReference type="PROSITE" id="PS00101">
    <property type="entry name" value="HEXAPEP_TRANSFERASES"/>
    <property type="match status" value="1"/>
</dbReference>
<dbReference type="InterPro" id="IPR018357">
    <property type="entry name" value="Hexapep_transf_CS"/>
</dbReference>
<dbReference type="InterPro" id="IPR045304">
    <property type="entry name" value="LbH_SAT"/>
</dbReference>
<dbReference type="RefSeq" id="WP_265580228.1">
    <property type="nucleotide sequence ID" value="NZ_CP036172.1"/>
</dbReference>
<dbReference type="AlphaFoldDB" id="A0A8A3S500"/>
<keyword evidence="2" id="KW-0808">Transferase</keyword>
<dbReference type="InterPro" id="IPR001451">
    <property type="entry name" value="Hexapep"/>
</dbReference>
<dbReference type="SUPFAM" id="SSF51161">
    <property type="entry name" value="Trimeric LpxA-like enzymes"/>
    <property type="match status" value="1"/>
</dbReference>
<dbReference type="InterPro" id="IPR005881">
    <property type="entry name" value="Ser_O-AcTrfase"/>
</dbReference>
<reference evidence="4" key="2">
    <citation type="submission" date="2019-02" db="EMBL/GenBank/DDBJ databases">
        <authorList>
            <person name="Chen S.-C."/>
            <person name="Chien H.-H."/>
            <person name="Lai M.-C."/>
        </authorList>
    </citation>
    <scope>NUCLEOTIDE SEQUENCE</scope>
    <source>
        <strain evidence="4">N2F9704</strain>
    </source>
</reference>
<dbReference type="InterPro" id="IPR053376">
    <property type="entry name" value="Serine_acetyltransferase"/>
</dbReference>
<evidence type="ECO:0000313" key="5">
    <source>
        <dbReference type="Proteomes" id="UP001042704"/>
    </source>
</evidence>
<dbReference type="EMBL" id="CP036172">
    <property type="protein sequence ID" value="QSZ67337.1"/>
    <property type="molecule type" value="Genomic_DNA"/>
</dbReference>
<dbReference type="GeneID" id="76424178"/>
<dbReference type="Pfam" id="PF00132">
    <property type="entry name" value="Hexapep"/>
    <property type="match status" value="1"/>
</dbReference>
<protein>
    <submittedName>
        <fullName evidence="4">Serine O-acetyltransferase</fullName>
    </submittedName>
</protein>
<evidence type="ECO:0000256" key="1">
    <source>
        <dbReference type="ARBA" id="ARBA00007274"/>
    </source>
</evidence>
<dbReference type="CDD" id="cd03354">
    <property type="entry name" value="LbH_SAT"/>
    <property type="match status" value="1"/>
</dbReference>
<dbReference type="PANTHER" id="PTHR42811">
    <property type="entry name" value="SERINE ACETYLTRANSFERASE"/>
    <property type="match status" value="1"/>
</dbReference>
<comment type="similarity">
    <text evidence="1">Belongs to the transferase hexapeptide repeat family.</text>
</comment>
<name>A0A8A3S500_9EURY</name>
<evidence type="ECO:0000313" key="4">
    <source>
        <dbReference type="EMBL" id="QSZ67337.1"/>
    </source>
</evidence>
<keyword evidence="5" id="KW-1185">Reference proteome</keyword>
<evidence type="ECO:0000256" key="2">
    <source>
        <dbReference type="ARBA" id="ARBA00022679"/>
    </source>
</evidence>
<dbReference type="NCBIfam" id="NF041874">
    <property type="entry name" value="EPS_EpsC"/>
    <property type="match status" value="1"/>
</dbReference>
<proteinExistence type="inferred from homology"/>
<evidence type="ECO:0000256" key="3">
    <source>
        <dbReference type="ARBA" id="ARBA00023315"/>
    </source>
</evidence>
<dbReference type="PIRSF" id="PIRSF000441">
    <property type="entry name" value="CysE"/>
    <property type="match status" value="1"/>
</dbReference>
<sequence length="205" mass="21878">MSSKGLSTIILADLNRYYSYHSRDITATGKLAIIRAVTFHLIFSRGFRAIFCYRLRNHAEKKKIPFLGSLVGIVDILLNSIEIHPQARIGPGLFIPHPQCIVIGAKTVLGSNITINQGVTVGASPGKDIGGQTEPVVEDNVLLGAGAKIIGPVTIGKNAMIGANAVVVKDVPAWAVAVGVPAGVVNRVEIPYHELLKLTSQRQIT</sequence>
<dbReference type="GO" id="GO:0006535">
    <property type="term" value="P:cysteine biosynthetic process from serine"/>
    <property type="evidence" value="ECO:0007669"/>
    <property type="project" value="InterPro"/>
</dbReference>
<keyword evidence="3" id="KW-0012">Acyltransferase</keyword>
<dbReference type="Gene3D" id="2.160.10.10">
    <property type="entry name" value="Hexapeptide repeat proteins"/>
    <property type="match status" value="1"/>
</dbReference>
<dbReference type="Proteomes" id="UP001042704">
    <property type="component" value="Chromosome"/>
</dbReference>
<dbReference type="InterPro" id="IPR011004">
    <property type="entry name" value="Trimer_LpxA-like_sf"/>
</dbReference>
<dbReference type="GO" id="GO:0005737">
    <property type="term" value="C:cytoplasm"/>
    <property type="evidence" value="ECO:0007669"/>
    <property type="project" value="InterPro"/>
</dbReference>
<gene>
    <name evidence="4" type="ORF">RJ40_07400</name>
</gene>
<reference evidence="4" key="1">
    <citation type="journal article" date="2001" name="Int. J. Syst. Evol. Microbiol.">
        <title>Methanofollis aquaemaris sp. nov., a methanogen isolated from an aquaculture fish pond.</title>
        <authorList>
            <person name="Lai M.C."/>
            <person name="Chen S.C."/>
        </authorList>
    </citation>
    <scope>NUCLEOTIDE SEQUENCE</scope>
    <source>
        <strain evidence="4">N2F9704</strain>
    </source>
</reference>
<organism evidence="4 5">
    <name type="scientific">Methanofollis aquaemaris</name>
    <dbReference type="NCBI Taxonomy" id="126734"/>
    <lineage>
        <taxon>Archaea</taxon>
        <taxon>Methanobacteriati</taxon>
        <taxon>Methanobacteriota</taxon>
        <taxon>Stenosarchaea group</taxon>
        <taxon>Methanomicrobia</taxon>
        <taxon>Methanomicrobiales</taxon>
        <taxon>Methanomicrobiaceae</taxon>
        <taxon>Methanofollis</taxon>
    </lineage>
</organism>
<accession>A0A8A3S500</accession>
<dbReference type="KEGG" id="maqe:RJ40_07400"/>